<evidence type="ECO:0000313" key="2">
    <source>
        <dbReference type="Proteomes" id="UP001515480"/>
    </source>
</evidence>
<dbReference type="EMBL" id="JBGBPQ010000021">
    <property type="protein sequence ID" value="KAL1503755.1"/>
    <property type="molecule type" value="Genomic_DNA"/>
</dbReference>
<dbReference type="Proteomes" id="UP001515480">
    <property type="component" value="Unassembled WGS sequence"/>
</dbReference>
<comment type="caution">
    <text evidence="1">The sequence shown here is derived from an EMBL/GenBank/DDBJ whole genome shotgun (WGS) entry which is preliminary data.</text>
</comment>
<organism evidence="1 2">
    <name type="scientific">Prymnesium parvum</name>
    <name type="common">Toxic golden alga</name>
    <dbReference type="NCBI Taxonomy" id="97485"/>
    <lineage>
        <taxon>Eukaryota</taxon>
        <taxon>Haptista</taxon>
        <taxon>Haptophyta</taxon>
        <taxon>Prymnesiophyceae</taxon>
        <taxon>Prymnesiales</taxon>
        <taxon>Prymnesiaceae</taxon>
        <taxon>Prymnesium</taxon>
    </lineage>
</organism>
<name>A0AB34IRE5_PRYPA</name>
<accession>A0AB34IRE5</accession>
<reference evidence="1 2" key="1">
    <citation type="journal article" date="2024" name="Science">
        <title>Giant polyketide synthase enzymes in the biosynthesis of giant marine polyether toxins.</title>
        <authorList>
            <person name="Fallon T.R."/>
            <person name="Shende V.V."/>
            <person name="Wierzbicki I.H."/>
            <person name="Pendleton A.L."/>
            <person name="Watervoot N.F."/>
            <person name="Auber R.P."/>
            <person name="Gonzalez D.J."/>
            <person name="Wisecaver J.H."/>
            <person name="Moore B.S."/>
        </authorList>
    </citation>
    <scope>NUCLEOTIDE SEQUENCE [LARGE SCALE GENOMIC DNA]</scope>
    <source>
        <strain evidence="1 2">12B1</strain>
    </source>
</reference>
<gene>
    <name evidence="1" type="ORF">AB1Y20_012224</name>
</gene>
<proteinExistence type="predicted"/>
<evidence type="ECO:0000313" key="1">
    <source>
        <dbReference type="EMBL" id="KAL1503755.1"/>
    </source>
</evidence>
<dbReference type="AlphaFoldDB" id="A0AB34IRE5"/>
<keyword evidence="2" id="KW-1185">Reference proteome</keyword>
<sequence>MAAAALVAAATGSPAPSRTRSAGLSGLSGRQPCGYATACFGARADAPLAPTVRALLQRAADAGLQMSCVEQATCHTQFEHLRCLARMLAHQPPAWVFFSDDDDIWSRRRYALYAQQCAAAPADARALLCRRKACFLRRVLHIATDADSVREMLASGVLRLADSDLKDGLEEHEHNMAEYFDLAVRYDAFAQFFATMPPCVTQHKLCDLAFTFLYCRDRNTIRWIPDDDDFVYFYSRGAHAGGASNSVESVPRHELEQALQLLQEAPREVQRSFSSPQAFHGFVASMRQAIEQEMIMIRATGRVVPAQIIYAAYGHVRSHVELYVKVYYASLSLRLLFAGEPGM</sequence>
<protein>
    <submittedName>
        <fullName evidence="1">Uncharacterized protein</fullName>
    </submittedName>
</protein>